<keyword evidence="3" id="KW-0716">Sensory transduction</keyword>
<evidence type="ECO:0000256" key="5">
    <source>
        <dbReference type="ARBA" id="ARBA00022737"/>
    </source>
</evidence>
<gene>
    <name evidence="14" type="ORF">Zmor_011172</name>
    <name evidence="13" type="ORF">Zmor_026639</name>
</gene>
<dbReference type="GO" id="GO:0005216">
    <property type="term" value="F:monoatomic ion channel activity"/>
    <property type="evidence" value="ECO:0007669"/>
    <property type="project" value="InterPro"/>
</dbReference>
<dbReference type="AlphaFoldDB" id="A0AA38M5N8"/>
<keyword evidence="15" id="KW-1185">Reference proteome</keyword>
<feature type="domain" description="Ion transport" evidence="12">
    <location>
        <begin position="515"/>
        <end position="756"/>
    </location>
</feature>
<evidence type="ECO:0000259" key="12">
    <source>
        <dbReference type="Pfam" id="PF00520"/>
    </source>
</evidence>
<dbReference type="Pfam" id="PF12796">
    <property type="entry name" value="Ank_2"/>
    <property type="match status" value="2"/>
</dbReference>
<dbReference type="EMBL" id="JALNTZ010000003">
    <property type="protein sequence ID" value="KAJ3659484.1"/>
    <property type="molecule type" value="Genomic_DNA"/>
</dbReference>
<dbReference type="GO" id="GO:0034703">
    <property type="term" value="C:cation channel complex"/>
    <property type="evidence" value="ECO:0007669"/>
    <property type="project" value="UniProtKB-ARBA"/>
</dbReference>
<evidence type="ECO:0000256" key="6">
    <source>
        <dbReference type="ARBA" id="ARBA00022989"/>
    </source>
</evidence>
<evidence type="ECO:0000256" key="4">
    <source>
        <dbReference type="ARBA" id="ARBA00022692"/>
    </source>
</evidence>
<evidence type="ECO:0000256" key="9">
    <source>
        <dbReference type="ARBA" id="ARBA00023136"/>
    </source>
</evidence>
<dbReference type="InterPro" id="IPR002110">
    <property type="entry name" value="Ankyrin_rpt"/>
</dbReference>
<evidence type="ECO:0000313" key="14">
    <source>
        <dbReference type="EMBL" id="KAJ3659484.1"/>
    </source>
</evidence>
<evidence type="ECO:0000313" key="13">
    <source>
        <dbReference type="EMBL" id="KAJ3643959.1"/>
    </source>
</evidence>
<dbReference type="Gene3D" id="1.25.40.20">
    <property type="entry name" value="Ankyrin repeat-containing domain"/>
    <property type="match status" value="2"/>
</dbReference>
<dbReference type="Pfam" id="PF00520">
    <property type="entry name" value="Ion_trans"/>
    <property type="match status" value="1"/>
</dbReference>
<feature type="transmembrane region" description="Helical" evidence="11">
    <location>
        <begin position="647"/>
        <end position="666"/>
    </location>
</feature>
<keyword evidence="5" id="KW-0677">Repeat</keyword>
<feature type="transmembrane region" description="Helical" evidence="11">
    <location>
        <begin position="548"/>
        <end position="566"/>
    </location>
</feature>
<evidence type="ECO:0000256" key="3">
    <source>
        <dbReference type="ARBA" id="ARBA00022606"/>
    </source>
</evidence>
<keyword evidence="2" id="KW-0813">Transport</keyword>
<dbReference type="InterPro" id="IPR052076">
    <property type="entry name" value="TRP_cation_channel"/>
</dbReference>
<dbReference type="EMBL" id="JALNTZ010000008">
    <property type="protein sequence ID" value="KAJ3643959.1"/>
    <property type="molecule type" value="Genomic_DNA"/>
</dbReference>
<keyword evidence="7" id="KW-0040">ANK repeat</keyword>
<reference evidence="13" key="1">
    <citation type="journal article" date="2023" name="G3 (Bethesda)">
        <title>Whole genome assemblies of Zophobas morio and Tenebrio molitor.</title>
        <authorList>
            <person name="Kaur S."/>
            <person name="Stinson S.A."/>
            <person name="diCenzo G.C."/>
        </authorList>
    </citation>
    <scope>NUCLEOTIDE SEQUENCE</scope>
    <source>
        <strain evidence="13">QUZm001</strain>
    </source>
</reference>
<evidence type="ECO:0000313" key="15">
    <source>
        <dbReference type="Proteomes" id="UP001168821"/>
    </source>
</evidence>
<dbReference type="SMART" id="SM00248">
    <property type="entry name" value="ANK"/>
    <property type="match status" value="7"/>
</dbReference>
<comment type="caution">
    <text evidence="13">The sequence shown here is derived from an EMBL/GenBank/DDBJ whole genome shotgun (WGS) entry which is preliminary data.</text>
</comment>
<dbReference type="InterPro" id="IPR005821">
    <property type="entry name" value="Ion_trans_dom"/>
</dbReference>
<proteinExistence type="predicted"/>
<keyword evidence="8" id="KW-0406">Ion transport</keyword>
<feature type="transmembrane region" description="Helical" evidence="11">
    <location>
        <begin position="724"/>
        <end position="745"/>
    </location>
</feature>
<feature type="transmembrane region" description="Helical" evidence="11">
    <location>
        <begin position="506"/>
        <end position="528"/>
    </location>
</feature>
<keyword evidence="9 11" id="KW-0472">Membrane</keyword>
<dbReference type="Proteomes" id="UP001168821">
    <property type="component" value="Unassembled WGS sequence"/>
</dbReference>
<comment type="subcellular location">
    <subcellularLocation>
        <location evidence="1">Membrane</location>
        <topology evidence="1">Multi-pass membrane protein</topology>
    </subcellularLocation>
</comment>
<evidence type="ECO:0000256" key="10">
    <source>
        <dbReference type="ARBA" id="ARBA00023303"/>
    </source>
</evidence>
<evidence type="ECO:0000256" key="1">
    <source>
        <dbReference type="ARBA" id="ARBA00004141"/>
    </source>
</evidence>
<keyword evidence="4 11" id="KW-0812">Transmembrane</keyword>
<name>A0AA38M5N8_9CUCU</name>
<keyword evidence="6 11" id="KW-1133">Transmembrane helix</keyword>
<accession>A0AA38M5N8</accession>
<dbReference type="PANTHER" id="PTHR47143:SF4">
    <property type="entry name" value="TRANSIENT RECEPTOR POTENTIAL CATION CHANNEL PROTEIN PAINLESS"/>
    <property type="match status" value="1"/>
</dbReference>
<dbReference type="PANTHER" id="PTHR47143">
    <property type="entry name" value="TRANSIENT RECEPTOR POTENTIAL CATION CHANNEL PROTEIN PAINLESS"/>
    <property type="match status" value="1"/>
</dbReference>
<evidence type="ECO:0000256" key="7">
    <source>
        <dbReference type="ARBA" id="ARBA00023043"/>
    </source>
</evidence>
<keyword evidence="10" id="KW-0407">Ion channel</keyword>
<feature type="transmembrane region" description="Helical" evidence="11">
    <location>
        <begin position="578"/>
        <end position="597"/>
    </location>
</feature>
<evidence type="ECO:0000256" key="11">
    <source>
        <dbReference type="SAM" id="Phobius"/>
    </source>
</evidence>
<sequence length="917" mass="104800">MRDLTRTNSICPPPETVLLESVKKNDVETVKGLINSNKHLLTYEYPFTSKTILLTACTEADVQPSTIQTLIDLGANLEGNADWKPLHLAVQNPNSSILEVILKNIDAGQINDTVEGNTALHSLVKGNAIRENEEQFCKNIELLLQAGININQGDGKNLSAIFWAAKNDYQHVVKTILETSICHVDLDSHKLRNKTARILIKEKGLYNGPLPERIMYQIPKDKIFSLIKLAQEDEFIRYFNTLSLTNPSDFINLDDGTSTLLQYCCEKGLTKIAKYLIDRGAKVNKIIKNHDKTPLELTAENGYYEILEMLINQTDLEIPPSVFCYLLKHSDNAKFDKIDHERCCQIIFKKLELNKTLMDVNGEDELKNTPIHYSLRYADEATTEKLLKLGASLACKNNFGIMPIEDIKPELLERHLDECVKFNVKNKNDEKRDFEVVFDYHSLIPPRNYNNSKFHESDPEDVRNNNGVVPETEVIAYMSRAPEFRALLKHPVIVSFLFMKWHRIRLLFYTNLLFYFMFVTSLISYIFTYYAYFDIEKPSDFVVGLSKLSWVTLNLTFWLLVLREIFQMTVSPTNYFKNFENFVEIVLMIITGMILYIDAPTADTRKQLASIAILLAAFELVLMVGQHPKLSTNVVMLKTVSVNFFKLLLWYSLLIIAFALSFYILFAKSSEVSPNVNGTTTDEEEEEDLFTGPGKSVFKTIVMLTGEFDAGSINFHTYPITSKLIFSLFVFMITIILLNLLNGLAVSDTQTIKNEAELVGHIARAQHIYYVESMLLGNILPTTLLKCVQSLFCCFPCDRNTTFTFLTPIARRICIFRASQNCQLIVFPNNHGKICYEFDVASKRPRKSLVSCSRNCSDTYLDKETVKRINAIVKVRRDKIDESAISNIEKLYAEIAALKMKLDDFLNTCIQNKNEFK</sequence>
<protein>
    <recommendedName>
        <fullName evidence="12">Ion transport domain-containing protein</fullName>
    </recommendedName>
</protein>
<organism evidence="13 15">
    <name type="scientific">Zophobas morio</name>
    <dbReference type="NCBI Taxonomy" id="2755281"/>
    <lineage>
        <taxon>Eukaryota</taxon>
        <taxon>Metazoa</taxon>
        <taxon>Ecdysozoa</taxon>
        <taxon>Arthropoda</taxon>
        <taxon>Hexapoda</taxon>
        <taxon>Insecta</taxon>
        <taxon>Pterygota</taxon>
        <taxon>Neoptera</taxon>
        <taxon>Endopterygota</taxon>
        <taxon>Coleoptera</taxon>
        <taxon>Polyphaga</taxon>
        <taxon>Cucujiformia</taxon>
        <taxon>Tenebrionidae</taxon>
        <taxon>Zophobas</taxon>
    </lineage>
</organism>
<evidence type="ECO:0000256" key="8">
    <source>
        <dbReference type="ARBA" id="ARBA00023065"/>
    </source>
</evidence>
<dbReference type="SUPFAM" id="SSF48403">
    <property type="entry name" value="Ankyrin repeat"/>
    <property type="match status" value="2"/>
</dbReference>
<dbReference type="InterPro" id="IPR036770">
    <property type="entry name" value="Ankyrin_rpt-contain_sf"/>
</dbReference>
<evidence type="ECO:0000256" key="2">
    <source>
        <dbReference type="ARBA" id="ARBA00022448"/>
    </source>
</evidence>
<feature type="transmembrane region" description="Helical" evidence="11">
    <location>
        <begin position="609"/>
        <end position="626"/>
    </location>
</feature>